<gene>
    <name evidence="2" type="ORF">HaLaN_29127</name>
</gene>
<proteinExistence type="predicted"/>
<protein>
    <submittedName>
        <fullName evidence="2">Uncharacterized protein</fullName>
    </submittedName>
</protein>
<feature type="compositionally biased region" description="Gly residues" evidence="1">
    <location>
        <begin position="141"/>
        <end position="150"/>
    </location>
</feature>
<evidence type="ECO:0000256" key="1">
    <source>
        <dbReference type="SAM" id="MobiDB-lite"/>
    </source>
</evidence>
<name>A0A6A0ABT1_HAELA</name>
<feature type="region of interest" description="Disordered" evidence="1">
    <location>
        <begin position="24"/>
        <end position="150"/>
    </location>
</feature>
<sequence>MAEVFWRPGGQHVDRGLRAVRWRPDQQQAAAGRPDDYAGSRARDHCGCADLDAVPAVPTPGQDSAAATRGGQCSGGPRGYPGRHPSAALHHARHQRGHAPVPTAASAHPQSAGGGQLRGHQGACWQRLLHQRVEPSPLPGTVGGPGGLQA</sequence>
<dbReference type="Proteomes" id="UP000485058">
    <property type="component" value="Unassembled WGS sequence"/>
</dbReference>
<keyword evidence="3" id="KW-1185">Reference proteome</keyword>
<organism evidence="2 3">
    <name type="scientific">Haematococcus lacustris</name>
    <name type="common">Green alga</name>
    <name type="synonym">Haematococcus pluvialis</name>
    <dbReference type="NCBI Taxonomy" id="44745"/>
    <lineage>
        <taxon>Eukaryota</taxon>
        <taxon>Viridiplantae</taxon>
        <taxon>Chlorophyta</taxon>
        <taxon>core chlorophytes</taxon>
        <taxon>Chlorophyceae</taxon>
        <taxon>CS clade</taxon>
        <taxon>Chlamydomonadales</taxon>
        <taxon>Haematococcaceae</taxon>
        <taxon>Haematococcus</taxon>
    </lineage>
</organism>
<dbReference type="EMBL" id="BLLF01004819">
    <property type="protein sequence ID" value="GFH30300.1"/>
    <property type="molecule type" value="Genomic_DNA"/>
</dbReference>
<reference evidence="2 3" key="1">
    <citation type="submission" date="2020-02" db="EMBL/GenBank/DDBJ databases">
        <title>Draft genome sequence of Haematococcus lacustris strain NIES-144.</title>
        <authorList>
            <person name="Morimoto D."/>
            <person name="Nakagawa S."/>
            <person name="Yoshida T."/>
            <person name="Sawayama S."/>
        </authorList>
    </citation>
    <scope>NUCLEOTIDE SEQUENCE [LARGE SCALE GENOMIC DNA]</scope>
    <source>
        <strain evidence="2 3">NIES-144</strain>
    </source>
</reference>
<evidence type="ECO:0000313" key="2">
    <source>
        <dbReference type="EMBL" id="GFH30300.1"/>
    </source>
</evidence>
<dbReference type="AlphaFoldDB" id="A0A6A0ABT1"/>
<evidence type="ECO:0000313" key="3">
    <source>
        <dbReference type="Proteomes" id="UP000485058"/>
    </source>
</evidence>
<feature type="compositionally biased region" description="Basic and acidic residues" evidence="1">
    <location>
        <begin position="33"/>
        <end position="47"/>
    </location>
</feature>
<accession>A0A6A0ABT1</accession>
<comment type="caution">
    <text evidence="2">The sequence shown here is derived from an EMBL/GenBank/DDBJ whole genome shotgun (WGS) entry which is preliminary data.</text>
</comment>